<gene>
    <name evidence="1" type="ORF">S12H4_46997</name>
</gene>
<dbReference type="AlphaFoldDB" id="X1VHT6"/>
<comment type="caution">
    <text evidence="1">The sequence shown here is derived from an EMBL/GenBank/DDBJ whole genome shotgun (WGS) entry which is preliminary data.</text>
</comment>
<accession>X1VHT6</accession>
<dbReference type="EMBL" id="BARW01029210">
    <property type="protein sequence ID" value="GAJ06990.1"/>
    <property type="molecule type" value="Genomic_DNA"/>
</dbReference>
<protein>
    <submittedName>
        <fullName evidence="1">Uncharacterized protein</fullName>
    </submittedName>
</protein>
<reference evidence="1" key="1">
    <citation type="journal article" date="2014" name="Front. Microbiol.">
        <title>High frequency of phylogenetically diverse reductive dehalogenase-homologous genes in deep subseafloor sedimentary metagenomes.</title>
        <authorList>
            <person name="Kawai M."/>
            <person name="Futagami T."/>
            <person name="Toyoda A."/>
            <person name="Takaki Y."/>
            <person name="Nishi S."/>
            <person name="Hori S."/>
            <person name="Arai W."/>
            <person name="Tsubouchi T."/>
            <person name="Morono Y."/>
            <person name="Uchiyama I."/>
            <person name="Ito T."/>
            <person name="Fujiyama A."/>
            <person name="Inagaki F."/>
            <person name="Takami H."/>
        </authorList>
    </citation>
    <scope>NUCLEOTIDE SEQUENCE</scope>
    <source>
        <strain evidence="1">Expedition CK06-06</strain>
    </source>
</reference>
<organism evidence="1">
    <name type="scientific">marine sediment metagenome</name>
    <dbReference type="NCBI Taxonomy" id="412755"/>
    <lineage>
        <taxon>unclassified sequences</taxon>
        <taxon>metagenomes</taxon>
        <taxon>ecological metagenomes</taxon>
    </lineage>
</organism>
<name>X1VHT6_9ZZZZ</name>
<evidence type="ECO:0000313" key="1">
    <source>
        <dbReference type="EMBL" id="GAJ06990.1"/>
    </source>
</evidence>
<sequence>MNKKEQEKEQAYAEIMYMFRYFYRDAWAPGNIFDGKSRIWIQSFNELIKQGFIEKRKKYPGHEYKWTGVWPEKY</sequence>
<proteinExistence type="predicted"/>